<dbReference type="Gene3D" id="2.120.10.90">
    <property type="entry name" value="DNA gyrase/topoisomerase IV, subunit A, C-terminal"/>
    <property type="match status" value="1"/>
</dbReference>
<evidence type="ECO:0000256" key="2">
    <source>
        <dbReference type="ARBA" id="ARBA00008263"/>
    </source>
</evidence>
<keyword evidence="3 9" id="KW-0547">Nucleotide-binding</keyword>
<keyword evidence="13" id="KW-1185">Reference proteome</keyword>
<comment type="miscellaneous">
    <text evidence="9">Few gyrases are as efficient as E.coli at forming negative supercoils. Not all organisms have 2 type II topoisomerases; in organisms with a single type II topoisomerase this enzyme also has to decatenate newly replicated chromosomes.</text>
</comment>
<dbReference type="EMBL" id="QOVW01000079">
    <property type="protein sequence ID" value="RDB35639.1"/>
    <property type="molecule type" value="Genomic_DNA"/>
</dbReference>
<dbReference type="Pfam" id="PF00521">
    <property type="entry name" value="DNA_topoisoIV"/>
    <property type="match status" value="1"/>
</dbReference>
<feature type="domain" description="Topo IIA-type catalytic" evidence="11">
    <location>
        <begin position="34"/>
        <end position="498"/>
    </location>
</feature>
<comment type="catalytic activity">
    <reaction evidence="1 9 10">
        <text>ATP-dependent breakage, passage and rejoining of double-stranded DNA.</text>
        <dbReference type="EC" id="5.6.2.2"/>
    </reaction>
</comment>
<dbReference type="GO" id="GO:0006261">
    <property type="term" value="P:DNA-templated DNA replication"/>
    <property type="evidence" value="ECO:0007669"/>
    <property type="project" value="UniProtKB-UniRule"/>
</dbReference>
<comment type="similarity">
    <text evidence="2 9">Belongs to the type II topoisomerase GyrA/ParC subunit family.</text>
</comment>
<dbReference type="FunFam" id="1.10.268.10:FF:000001">
    <property type="entry name" value="DNA gyrase subunit A"/>
    <property type="match status" value="1"/>
</dbReference>
<dbReference type="InterPro" id="IPR005743">
    <property type="entry name" value="GyrA"/>
</dbReference>
<dbReference type="InterPro" id="IPR013760">
    <property type="entry name" value="Topo_IIA-like_dom_sf"/>
</dbReference>
<dbReference type="PANTHER" id="PTHR43493">
    <property type="entry name" value="DNA GYRASE/TOPOISOMERASE SUBUNIT A"/>
    <property type="match status" value="1"/>
</dbReference>
<evidence type="ECO:0000256" key="8">
    <source>
        <dbReference type="ARBA" id="ARBA00063644"/>
    </source>
</evidence>
<dbReference type="AlphaFoldDB" id="A0A369KLW9"/>
<feature type="active site" description="O-(5'-phospho-DNA)-tyrosine intermediate" evidence="9 10">
    <location>
        <position position="122"/>
    </location>
</feature>
<evidence type="ECO:0000256" key="5">
    <source>
        <dbReference type="ARBA" id="ARBA00023029"/>
    </source>
</evidence>
<dbReference type="FunFam" id="3.30.1360.40:FF:000002">
    <property type="entry name" value="DNA gyrase subunit A"/>
    <property type="match status" value="1"/>
</dbReference>
<dbReference type="InterPro" id="IPR013757">
    <property type="entry name" value="Topo_IIA_A_a_sf"/>
</dbReference>
<dbReference type="GO" id="GO:0003677">
    <property type="term" value="F:DNA binding"/>
    <property type="evidence" value="ECO:0007669"/>
    <property type="project" value="UniProtKB-UniRule"/>
</dbReference>
<name>A0A369KLW9_9BACT</name>
<evidence type="ECO:0000313" key="13">
    <source>
        <dbReference type="Proteomes" id="UP000253934"/>
    </source>
</evidence>
<dbReference type="GO" id="GO:0005737">
    <property type="term" value="C:cytoplasm"/>
    <property type="evidence" value="ECO:0007669"/>
    <property type="project" value="UniProtKB-SubCell"/>
</dbReference>
<evidence type="ECO:0000256" key="1">
    <source>
        <dbReference type="ARBA" id="ARBA00000185"/>
    </source>
</evidence>
<evidence type="ECO:0000313" key="12">
    <source>
        <dbReference type="EMBL" id="RDB35639.1"/>
    </source>
</evidence>
<organism evidence="12 13">
    <name type="scientific">Spirobacillus cienkowskii</name>
    <dbReference type="NCBI Taxonomy" id="495820"/>
    <lineage>
        <taxon>Bacteria</taxon>
        <taxon>Pseudomonadati</taxon>
        <taxon>Bdellovibrionota</taxon>
        <taxon>Oligoflexia</taxon>
        <taxon>Silvanigrellales</taxon>
        <taxon>Spirobacillus</taxon>
    </lineage>
</organism>
<dbReference type="Proteomes" id="UP000253934">
    <property type="component" value="Unassembled WGS sequence"/>
</dbReference>
<evidence type="ECO:0000259" key="11">
    <source>
        <dbReference type="PROSITE" id="PS52040"/>
    </source>
</evidence>
<comment type="subcellular location">
    <subcellularLocation>
        <location evidence="9">Cytoplasm</location>
    </subcellularLocation>
</comment>
<dbReference type="CDD" id="cd00187">
    <property type="entry name" value="TOP4c"/>
    <property type="match status" value="1"/>
</dbReference>
<dbReference type="GO" id="GO:0009330">
    <property type="term" value="C:DNA topoisomerase type II (double strand cut, ATP-hydrolyzing) complex"/>
    <property type="evidence" value="ECO:0007669"/>
    <property type="project" value="TreeGrafter"/>
</dbReference>
<dbReference type="GO" id="GO:0005694">
    <property type="term" value="C:chromosome"/>
    <property type="evidence" value="ECO:0007669"/>
    <property type="project" value="InterPro"/>
</dbReference>
<keyword evidence="6 9" id="KW-0238">DNA-binding</keyword>
<dbReference type="Gene3D" id="1.10.268.10">
    <property type="entry name" value="Topoisomerase, domain 3"/>
    <property type="match status" value="1"/>
</dbReference>
<dbReference type="InterPro" id="IPR006691">
    <property type="entry name" value="GyrA/parC_rep"/>
</dbReference>
<dbReference type="EC" id="5.6.2.2" evidence="9"/>
<dbReference type="SUPFAM" id="SSF56719">
    <property type="entry name" value="Type II DNA topoisomerase"/>
    <property type="match status" value="1"/>
</dbReference>
<comment type="caution">
    <text evidence="12">The sequence shown here is derived from an EMBL/GenBank/DDBJ whole genome shotgun (WGS) entry which is preliminary data.</text>
</comment>
<dbReference type="PANTHER" id="PTHR43493:SF5">
    <property type="entry name" value="DNA GYRASE SUBUNIT A, CHLOROPLASTIC_MITOCHONDRIAL"/>
    <property type="match status" value="1"/>
</dbReference>
<dbReference type="SUPFAM" id="SSF101904">
    <property type="entry name" value="GyrA/ParC C-terminal domain-like"/>
    <property type="match status" value="1"/>
</dbReference>
<evidence type="ECO:0000256" key="4">
    <source>
        <dbReference type="ARBA" id="ARBA00022840"/>
    </source>
</evidence>
<dbReference type="PROSITE" id="PS52040">
    <property type="entry name" value="TOPO_IIA"/>
    <property type="match status" value="1"/>
</dbReference>
<comment type="subunit">
    <text evidence="9">Heterotetramer, composed of two GyrA and two GyrB chains. In the heterotetramer, GyrA contains the active site tyrosine that forms a transient covalent intermediate with DNA, while GyrB binds cofactors and catalyzes ATP hydrolysis.</text>
</comment>
<proteinExistence type="inferred from homology"/>
<dbReference type="GO" id="GO:0005524">
    <property type="term" value="F:ATP binding"/>
    <property type="evidence" value="ECO:0007669"/>
    <property type="project" value="UniProtKB-UniRule"/>
</dbReference>
<dbReference type="InterPro" id="IPR035516">
    <property type="entry name" value="Gyrase/topoIV_suA_C"/>
</dbReference>
<dbReference type="NCBIfam" id="NF004044">
    <property type="entry name" value="PRK05561.1"/>
    <property type="match status" value="1"/>
</dbReference>
<dbReference type="Pfam" id="PF03989">
    <property type="entry name" value="DNA_gyraseA_C"/>
    <property type="match status" value="6"/>
</dbReference>
<keyword evidence="5 9" id="KW-0799">Topoisomerase</keyword>
<reference evidence="12" key="1">
    <citation type="submission" date="2018-04" db="EMBL/GenBank/DDBJ databases">
        <title>Draft genome sequence of the Candidatus Spirobacillus cienkowskii, a pathogen of freshwater Daphnia species, reconstructed from hemolymph metagenomic reads.</title>
        <authorList>
            <person name="Bresciani L."/>
            <person name="Lemos L.N."/>
            <person name="Wale N."/>
            <person name="Lin J.Y."/>
            <person name="Fernandes G.R."/>
            <person name="Duffy M.A."/>
            <person name="Rodrigues J.M."/>
        </authorList>
    </citation>
    <scope>NUCLEOTIDE SEQUENCE [LARGE SCALE GENOMIC DNA]</scope>
    <source>
        <strain evidence="12">Binning01</strain>
    </source>
</reference>
<dbReference type="NCBIfam" id="NF004043">
    <property type="entry name" value="PRK05560.1"/>
    <property type="match status" value="1"/>
</dbReference>
<evidence type="ECO:0000256" key="10">
    <source>
        <dbReference type="PROSITE-ProRule" id="PRU01384"/>
    </source>
</evidence>
<evidence type="ECO:0000256" key="9">
    <source>
        <dbReference type="HAMAP-Rule" id="MF_01897"/>
    </source>
</evidence>
<keyword evidence="9" id="KW-0963">Cytoplasm</keyword>
<feature type="short sequence motif" description="GyrA-box" evidence="9">
    <location>
        <begin position="525"/>
        <end position="531"/>
    </location>
</feature>
<dbReference type="SMART" id="SM00434">
    <property type="entry name" value="TOP4c"/>
    <property type="match status" value="1"/>
</dbReference>
<dbReference type="Gene3D" id="3.90.199.10">
    <property type="entry name" value="Topoisomerase II, domain 5"/>
    <property type="match status" value="1"/>
</dbReference>
<dbReference type="Gene3D" id="3.30.1360.40">
    <property type="match status" value="1"/>
</dbReference>
<accession>A0A369KLW9</accession>
<evidence type="ECO:0000256" key="7">
    <source>
        <dbReference type="ARBA" id="ARBA00023235"/>
    </source>
</evidence>
<dbReference type="GO" id="GO:0034335">
    <property type="term" value="F:DNA negative supercoiling activity"/>
    <property type="evidence" value="ECO:0007669"/>
    <property type="project" value="UniProtKB-ARBA"/>
</dbReference>
<dbReference type="NCBIfam" id="TIGR01063">
    <property type="entry name" value="gyrA"/>
    <property type="match status" value="1"/>
</dbReference>
<sequence>MSQEKLGVISANINDEMKNAYLDYAMSVIISRALPDVRDGMKPVHRRILYAMYEQNNLFNKPFKKSARIVGDVLGKYHPHGDSAVYGALVRLAQDFSMRYPLIDGQGNFGSIDGDSAAAMRYTEIRLAKISESLMDTIEEDTVDFGPNYDNSEMQPLVLPTVLPQLLINGQSGIAVGMATNIPPHNLTEVLDALLYLLEKDKVTVDQLMHFVKGPDFPTYGMICGLKGIQDAYRTGRGSIVVRGKAFVETIKGGREQIVVTELPFQVNKLTWIEKIAELVKEEEISGISDIRDESNKEGIRVVIEVKKGDNAEVILNHLYKRTRLQDTFGVNMVCIVRGVPRLLNLREALGYFLDHRLEVVTRRTTYRLRKAEDRLHILEGLKIAVDNIDKVVAVIRGAESRDDAKEKLVSAYSLSEKQVGAILDMRLAQLTGLERDKILAEHNQTVLIINDLKDILQKPERVRAIVKEEFIQLKNTHGDKRRTEIVVDAGEVDIASLIPPADVFVTFSSTGYIKRVNLDEFKTQNRAGKGKTGAALKENDVVRFTFHAHTHDYVLMFSNLGKVYSFKVYELPESSATARGKSLNQILTMSSNEQITAMLPVKEFIENNQILMVTKQGTIKKTDLTSFANIRSGGLRAVTLEDGDTLVSVKITSGKDEIIIATANGKAIRFDEEDVRCMGRTAKGVKGITLDEEEKDYVVTAEVVKNQPLEASRAQESLLVVTENGYGKRSKLDEYRKTSRGAKGVKTIKISERNGKVISMMSVAAGTDIMLTTNTGRVLRISIDSLRVMGRVTQGVCLMRILDDEKIVSVSMPSEFDDTPVTHIESSDEIE</sequence>
<gene>
    <name evidence="9" type="primary">gyrA</name>
    <name evidence="12" type="ORF">DCC88_09120</name>
</gene>
<keyword evidence="4 9" id="KW-0067">ATP-binding</keyword>
<comment type="function">
    <text evidence="9">A type II topoisomerase that negatively supercoils closed circular double-stranded (ds) DNA in an ATP-dependent manner to modulate DNA topology and maintain chromosomes in an underwound state. Negative supercoiling favors strand separation, and DNA replication, transcription, recombination and repair, all of which involve strand separation. Also able to catalyze the interconversion of other topological isomers of dsDNA rings, including catenanes and knotted rings. Type II topoisomerases break and join 2 DNA strands simultaneously in an ATP-dependent manner.</text>
</comment>
<dbReference type="HAMAP" id="MF_01897">
    <property type="entry name" value="GyrA"/>
    <property type="match status" value="1"/>
</dbReference>
<dbReference type="InterPro" id="IPR002205">
    <property type="entry name" value="Topo_IIA_dom_A"/>
</dbReference>
<protein>
    <recommendedName>
        <fullName evidence="9">DNA gyrase subunit A</fullName>
        <ecNumber evidence="9">5.6.2.2</ecNumber>
    </recommendedName>
</protein>
<dbReference type="FunFam" id="3.90.199.10:FF:000001">
    <property type="entry name" value="DNA gyrase subunit A"/>
    <property type="match status" value="1"/>
</dbReference>
<evidence type="ECO:0000256" key="3">
    <source>
        <dbReference type="ARBA" id="ARBA00022741"/>
    </source>
</evidence>
<evidence type="ECO:0000256" key="6">
    <source>
        <dbReference type="ARBA" id="ARBA00023125"/>
    </source>
</evidence>
<dbReference type="InterPro" id="IPR050220">
    <property type="entry name" value="Type_II_DNA_Topoisomerases"/>
</dbReference>
<keyword evidence="7 9" id="KW-0413">Isomerase</keyword>
<dbReference type="InterPro" id="IPR013758">
    <property type="entry name" value="Topo_IIA_A/C_ab"/>
</dbReference>
<dbReference type="FunFam" id="2.120.10.90:FF:000005">
    <property type="entry name" value="DNA topoisomerase 4 subunit A"/>
    <property type="match status" value="1"/>
</dbReference>
<dbReference type="GO" id="GO:0006265">
    <property type="term" value="P:DNA topological change"/>
    <property type="evidence" value="ECO:0007669"/>
    <property type="project" value="UniProtKB-UniRule"/>
</dbReference>
<comment type="subunit">
    <text evidence="8">Heterotetramer composed of ParC and ParE.</text>
</comment>